<organism evidence="4 5">
    <name type="scientific">Chelatococcus daeguensis</name>
    <dbReference type="NCBI Taxonomy" id="444444"/>
    <lineage>
        <taxon>Bacteria</taxon>
        <taxon>Pseudomonadati</taxon>
        <taxon>Pseudomonadota</taxon>
        <taxon>Alphaproteobacteria</taxon>
        <taxon>Hyphomicrobiales</taxon>
        <taxon>Chelatococcaceae</taxon>
        <taxon>Chelatococcus</taxon>
    </lineage>
</organism>
<dbReference type="RefSeq" id="WP_071923397.1">
    <property type="nucleotide sequence ID" value="NZ_CP018095.1"/>
</dbReference>
<dbReference type="Pfam" id="PF06791">
    <property type="entry name" value="TMP_2"/>
    <property type="match status" value="1"/>
</dbReference>
<reference evidence="4 5" key="1">
    <citation type="submission" date="2016-11" db="EMBL/GenBank/DDBJ databases">
        <title>Complete genome sequence of the aerobically denitrifying bacterium Chelatococcus daeguensis TAD1.</title>
        <authorList>
            <person name="Yang Y."/>
            <person name="Huang S."/>
            <person name="Lin E."/>
        </authorList>
    </citation>
    <scope>NUCLEOTIDE SEQUENCE [LARGE SCALE GENOMIC DNA]</scope>
    <source>
        <strain evidence="4 5">TAD1</strain>
    </source>
</reference>
<evidence type="ECO:0000259" key="2">
    <source>
        <dbReference type="Pfam" id="PF06791"/>
    </source>
</evidence>
<dbReference type="InterPro" id="IPR006431">
    <property type="entry name" value="Phage_tape_meas_C"/>
</dbReference>
<gene>
    <name evidence="4" type="ORF">BOQ54_04750</name>
</gene>
<keyword evidence="5" id="KW-1185">Reference proteome</keyword>
<dbReference type="InterPro" id="IPR009628">
    <property type="entry name" value="Phage_tape_measure_N"/>
</dbReference>
<feature type="coiled-coil region" evidence="1">
    <location>
        <begin position="512"/>
        <end position="546"/>
    </location>
</feature>
<dbReference type="Pfam" id="PF09718">
    <property type="entry name" value="Tape_meas_lam_C"/>
    <property type="match status" value="1"/>
</dbReference>
<keyword evidence="1" id="KW-0175">Coiled coil</keyword>
<protein>
    <recommendedName>
        <fullName evidence="6">Phage tail tape measure protein</fullName>
    </recommendedName>
</protein>
<evidence type="ECO:0008006" key="6">
    <source>
        <dbReference type="Google" id="ProtNLM"/>
    </source>
</evidence>
<evidence type="ECO:0000259" key="3">
    <source>
        <dbReference type="Pfam" id="PF09718"/>
    </source>
</evidence>
<sequence length="794" mass="85047">MAERRVSVRLSVVGGKQTKAELAAVGADGQRSMERIAKATEPAGRGLRVVDAAAGQARQQIDQFASRAGAAGTVLRALGPIGTAAAAGIGAVVTALAAGVREFEQKERAFLRLEQVLRATGNAAGMTARQIRDIASEMERTTLASDVDVMGAAGVLATFRAISGEEFRRALRAAQDLAAVFGQDIRSAATQLGKALEDPIQGLTALRRVGVSFTAAQRETISEMVRMGDIAGAQRAILETLERQVGGAGAAEAGGVTGSFHRAKAALGDFLATLAEVSGAAGITEAAMNSLADGVNRLTGALQAMNDEGDVGQVVVRLNRQLIEAQDRLARFEGAGNRRAAAIARAQVADLEARIEAVIERGREEVAAMETAEANRRTAEIEARTEKGFDRLRELRKELEGLATPEERLAAINTRLAETIAQLKTLRTAGNTGAIDEAIAAAQEIARRQIDAIEKPAREAAEREAAKTRELIDELTRSIAQFGDERAKFVERFVSRLGDSATTAQRAEVERLANSLYDLEQAQKKTAEAEREAERLRTEAQSVYRSVRTAAEEYAETLAQLDKLLAAGAISHEIYARAVARAQERLESLERTERRRLLRESGDLFGPARAFLDEYVEKAGTTAKLIEQSFSKAFSTAEEAVAQFVRTGKLEVSSLVSSMLADLARLSIRQAVLAPLANWLGNFLGGLGGGLPAFRLHEGGVAGRDGAPGLAPAYAFVGAPRLHDGGVAGLRHDEVPAILQRGERVLSRREARDWDRRRMVQINIATPDLESFRRSRTQIASDIARAVAFGSRGL</sequence>
<feature type="domain" description="Bacteriophage tail tape measure N-terminal" evidence="2">
    <location>
        <begin position="54"/>
        <end position="221"/>
    </location>
</feature>
<name>A0AAC9JMX4_9HYPH</name>
<proteinExistence type="predicted"/>
<dbReference type="KEGG" id="cdq:BOQ54_04750"/>
<evidence type="ECO:0000313" key="5">
    <source>
        <dbReference type="Proteomes" id="UP000182703"/>
    </source>
</evidence>
<evidence type="ECO:0000313" key="4">
    <source>
        <dbReference type="EMBL" id="APF36717.1"/>
    </source>
</evidence>
<dbReference type="AlphaFoldDB" id="A0AAC9JMX4"/>
<evidence type="ECO:0000256" key="1">
    <source>
        <dbReference type="SAM" id="Coils"/>
    </source>
</evidence>
<feature type="coiled-coil region" evidence="1">
    <location>
        <begin position="315"/>
        <end position="361"/>
    </location>
</feature>
<dbReference type="EMBL" id="CP018095">
    <property type="protein sequence ID" value="APF36717.1"/>
    <property type="molecule type" value="Genomic_DNA"/>
</dbReference>
<accession>A0AAC9JMX4</accession>
<dbReference type="Proteomes" id="UP000182703">
    <property type="component" value="Chromosome"/>
</dbReference>
<feature type="domain" description="Bacteriophage tail tape measure C-terminal" evidence="3">
    <location>
        <begin position="609"/>
        <end position="677"/>
    </location>
</feature>